<keyword evidence="2" id="KW-1003">Cell membrane</keyword>
<reference evidence="8 9" key="1">
    <citation type="submission" date="2018-11" db="EMBL/GenBank/DDBJ databases">
        <title>Genome sequences of Natronomonas sp. CBA1133.</title>
        <authorList>
            <person name="Roh S.W."/>
            <person name="Cha I.-T."/>
        </authorList>
    </citation>
    <scope>NUCLEOTIDE SEQUENCE [LARGE SCALE GENOMIC DNA]</scope>
    <source>
        <strain evidence="8 9">CBA1133</strain>
    </source>
</reference>
<feature type="domain" description="VTT" evidence="7">
    <location>
        <begin position="44"/>
        <end position="158"/>
    </location>
</feature>
<comment type="caution">
    <text evidence="8">The sequence shown here is derived from an EMBL/GenBank/DDBJ whole genome shotgun (WGS) entry which is preliminary data.</text>
</comment>
<keyword evidence="4 6" id="KW-1133">Transmembrane helix</keyword>
<evidence type="ECO:0000256" key="3">
    <source>
        <dbReference type="ARBA" id="ARBA00022692"/>
    </source>
</evidence>
<proteinExistence type="predicted"/>
<dbReference type="Pfam" id="PF09335">
    <property type="entry name" value="VTT_dom"/>
    <property type="match status" value="1"/>
</dbReference>
<dbReference type="InterPro" id="IPR032816">
    <property type="entry name" value="VTT_dom"/>
</dbReference>
<keyword evidence="9" id="KW-1185">Reference proteome</keyword>
<evidence type="ECO:0000256" key="1">
    <source>
        <dbReference type="ARBA" id="ARBA00004651"/>
    </source>
</evidence>
<dbReference type="PANTHER" id="PTHR42709">
    <property type="entry name" value="ALKALINE PHOSPHATASE LIKE PROTEIN"/>
    <property type="match status" value="1"/>
</dbReference>
<evidence type="ECO:0000313" key="9">
    <source>
        <dbReference type="Proteomes" id="UP000270581"/>
    </source>
</evidence>
<evidence type="ECO:0000256" key="2">
    <source>
        <dbReference type="ARBA" id="ARBA00022475"/>
    </source>
</evidence>
<dbReference type="EMBL" id="RJJC01000001">
    <property type="protein sequence ID" value="RNJ27551.1"/>
    <property type="molecule type" value="Genomic_DNA"/>
</dbReference>
<dbReference type="InterPro" id="IPR051311">
    <property type="entry name" value="DedA_domain"/>
</dbReference>
<dbReference type="Proteomes" id="UP000270581">
    <property type="component" value="Unassembled WGS sequence"/>
</dbReference>
<dbReference type="GO" id="GO:0005886">
    <property type="term" value="C:plasma membrane"/>
    <property type="evidence" value="ECO:0007669"/>
    <property type="project" value="UniProtKB-SubCell"/>
</dbReference>
<feature type="transmembrane region" description="Helical" evidence="6">
    <location>
        <begin position="64"/>
        <end position="85"/>
    </location>
</feature>
<sequence length="174" mass="18862">MVGYLSARLEEALPVLREILSSEFGLAIVLGIFVLEGAMLLYFIPSEGIIPAAVFLTDGSPLDVFVLLTVAVVGATAGQFALFTAAKRLGRERLLDSRWVRIGDERLGRFDSWFENWGPIVVPVSNSLLFTRGMLTIPAGLAELDDREFLLLSAIGTLSFESLLAGATLFLLSV</sequence>
<dbReference type="AlphaFoldDB" id="A0AAJ4RB99"/>
<evidence type="ECO:0000256" key="5">
    <source>
        <dbReference type="ARBA" id="ARBA00023136"/>
    </source>
</evidence>
<feature type="transmembrane region" description="Helical" evidence="6">
    <location>
        <begin position="149"/>
        <end position="172"/>
    </location>
</feature>
<accession>A0AAJ4RB99</accession>
<keyword evidence="5 6" id="KW-0472">Membrane</keyword>
<evidence type="ECO:0000313" key="8">
    <source>
        <dbReference type="EMBL" id="RNJ27551.1"/>
    </source>
</evidence>
<name>A0AAJ4RB99_9EURY</name>
<comment type="subcellular location">
    <subcellularLocation>
        <location evidence="1">Cell membrane</location>
        <topology evidence="1">Multi-pass membrane protein</topology>
    </subcellularLocation>
</comment>
<evidence type="ECO:0000256" key="4">
    <source>
        <dbReference type="ARBA" id="ARBA00022989"/>
    </source>
</evidence>
<organism evidence="8 9">
    <name type="scientific">Halosegnis longus</name>
    <dbReference type="NCBI Taxonomy" id="2216012"/>
    <lineage>
        <taxon>Archaea</taxon>
        <taxon>Methanobacteriati</taxon>
        <taxon>Methanobacteriota</taxon>
        <taxon>Stenosarchaea group</taxon>
        <taxon>Halobacteria</taxon>
        <taxon>Halobacteriales</taxon>
        <taxon>Natronomonadaceae</taxon>
        <taxon>Halosegnis</taxon>
    </lineage>
</organism>
<gene>
    <name evidence="8" type="ORF">Nmn1133_12635</name>
</gene>
<evidence type="ECO:0000256" key="6">
    <source>
        <dbReference type="SAM" id="Phobius"/>
    </source>
</evidence>
<protein>
    <recommendedName>
        <fullName evidence="7">VTT domain-containing protein</fullName>
    </recommendedName>
</protein>
<evidence type="ECO:0000259" key="7">
    <source>
        <dbReference type="Pfam" id="PF09335"/>
    </source>
</evidence>
<keyword evidence="3 6" id="KW-0812">Transmembrane</keyword>
<feature type="transmembrane region" description="Helical" evidence="6">
    <location>
        <begin position="24"/>
        <end position="44"/>
    </location>
</feature>
<dbReference type="PANTHER" id="PTHR42709:SF6">
    <property type="entry name" value="UNDECAPRENYL PHOSPHATE TRANSPORTER A"/>
    <property type="match status" value="1"/>
</dbReference>